<dbReference type="SUPFAM" id="SSF52317">
    <property type="entry name" value="Class I glutamine amidotransferase-like"/>
    <property type="match status" value="1"/>
</dbReference>
<dbReference type="EMBL" id="BMCT01000006">
    <property type="protein sequence ID" value="GGF76442.1"/>
    <property type="molecule type" value="Genomic_DNA"/>
</dbReference>
<proteinExistence type="predicted"/>
<keyword evidence="3" id="KW-1185">Reference proteome</keyword>
<gene>
    <name evidence="2" type="ORF">GCM10007301_40440</name>
</gene>
<evidence type="ECO:0000313" key="2">
    <source>
        <dbReference type="EMBL" id="GGF76442.1"/>
    </source>
</evidence>
<reference evidence="2" key="1">
    <citation type="journal article" date="2014" name="Int. J. Syst. Evol. Microbiol.">
        <title>Complete genome sequence of Corynebacterium casei LMG S-19264T (=DSM 44701T), isolated from a smear-ripened cheese.</title>
        <authorList>
            <consortium name="US DOE Joint Genome Institute (JGI-PGF)"/>
            <person name="Walter F."/>
            <person name="Albersmeier A."/>
            <person name="Kalinowski J."/>
            <person name="Ruckert C."/>
        </authorList>
    </citation>
    <scope>NUCLEOTIDE SEQUENCE</scope>
    <source>
        <strain evidence="2">CCM 7897</strain>
    </source>
</reference>
<feature type="domain" description="Glutamine amidotransferase" evidence="1">
    <location>
        <begin position="79"/>
        <end position="223"/>
    </location>
</feature>
<name>A0A917C8I5_9HYPH</name>
<dbReference type="Gene3D" id="3.40.50.880">
    <property type="match status" value="1"/>
</dbReference>
<evidence type="ECO:0000259" key="1">
    <source>
        <dbReference type="Pfam" id="PF00117"/>
    </source>
</evidence>
<dbReference type="InterPro" id="IPR044992">
    <property type="entry name" value="ChyE-like"/>
</dbReference>
<evidence type="ECO:0000313" key="3">
    <source>
        <dbReference type="Proteomes" id="UP000606044"/>
    </source>
</evidence>
<accession>A0A917C8I5</accession>
<dbReference type="Proteomes" id="UP000606044">
    <property type="component" value="Unassembled WGS sequence"/>
</dbReference>
<sequence>MRDRAGPATPTVPWSIMSAPRLLVVEGNVAEARARQISFGGEAASEGYARLLREILPMGVVDICYPADPGANLPDAGGLEGYDGIAITGSSLNIYNGGPEIQNQIDLIRAAFTTGTPIFGSCWGLQLLTTAAGGSVRKNPRGRELGFGRRIRVTEDGRDHGMFAGKPPVFEAMTVHLDEVETLPEGATLLATNDHSQVQAVEFKAGQSNAWGVQYHPEYPFREMAAIFRRLRPSLVAEGFFPDEEQEEAFIGDLEMLEREPGHAGLRWKHGINGALITKELRTAEIRNWVAHQVLPERSRRGRA</sequence>
<reference evidence="2" key="2">
    <citation type="submission" date="2020-09" db="EMBL/GenBank/DDBJ databases">
        <authorList>
            <person name="Sun Q."/>
            <person name="Sedlacek I."/>
        </authorList>
    </citation>
    <scope>NUCLEOTIDE SEQUENCE</scope>
    <source>
        <strain evidence="2">CCM 7897</strain>
    </source>
</reference>
<comment type="caution">
    <text evidence="2">The sequence shown here is derived from an EMBL/GenBank/DDBJ whole genome shotgun (WGS) entry which is preliminary data.</text>
</comment>
<dbReference type="AlphaFoldDB" id="A0A917C8I5"/>
<dbReference type="PANTHER" id="PTHR42695:SF5">
    <property type="entry name" value="GLUTAMINE AMIDOTRANSFERASE YLR126C-RELATED"/>
    <property type="match status" value="1"/>
</dbReference>
<dbReference type="GO" id="GO:0005829">
    <property type="term" value="C:cytosol"/>
    <property type="evidence" value="ECO:0007669"/>
    <property type="project" value="TreeGrafter"/>
</dbReference>
<dbReference type="PANTHER" id="PTHR42695">
    <property type="entry name" value="GLUTAMINE AMIDOTRANSFERASE YLR126C-RELATED"/>
    <property type="match status" value="1"/>
</dbReference>
<dbReference type="InterPro" id="IPR029062">
    <property type="entry name" value="Class_I_gatase-like"/>
</dbReference>
<dbReference type="CDD" id="cd01741">
    <property type="entry name" value="GATase1_1"/>
    <property type="match status" value="1"/>
</dbReference>
<protein>
    <recommendedName>
        <fullName evidence="1">Glutamine amidotransferase domain-containing protein</fullName>
    </recommendedName>
</protein>
<dbReference type="PROSITE" id="PS51273">
    <property type="entry name" value="GATASE_TYPE_1"/>
    <property type="match status" value="1"/>
</dbReference>
<organism evidence="2 3">
    <name type="scientific">Azorhizobium oxalatiphilum</name>
    <dbReference type="NCBI Taxonomy" id="980631"/>
    <lineage>
        <taxon>Bacteria</taxon>
        <taxon>Pseudomonadati</taxon>
        <taxon>Pseudomonadota</taxon>
        <taxon>Alphaproteobacteria</taxon>
        <taxon>Hyphomicrobiales</taxon>
        <taxon>Xanthobacteraceae</taxon>
        <taxon>Azorhizobium</taxon>
    </lineage>
</organism>
<dbReference type="Pfam" id="PF00117">
    <property type="entry name" value="GATase"/>
    <property type="match status" value="1"/>
</dbReference>
<dbReference type="InterPro" id="IPR017926">
    <property type="entry name" value="GATASE"/>
</dbReference>